<reference evidence="1" key="2">
    <citation type="submission" date="2025-08" db="UniProtKB">
        <authorList>
            <consortium name="RefSeq"/>
        </authorList>
    </citation>
    <scope>IDENTIFICATION</scope>
</reference>
<accession>A0AAJ8BQL8</accession>
<name>A0AAJ8BQL8_ASPNG</name>
<protein>
    <submittedName>
        <fullName evidence="1">Uncharacterized protein</fullName>
    </submittedName>
</protein>
<sequence length="69" mass="8195">MATWLIQEKNSKVFILLYLARRDNNKQTRKASLFHSLRTLTNQNIRVRIANKQWFAVMRSNAGEMPRMS</sequence>
<dbReference type="GeneID" id="84592238"/>
<proteinExistence type="predicted"/>
<dbReference type="KEGG" id="ang:An11g02930"/>
<dbReference type="RefSeq" id="XP_059601562.1">
    <property type="nucleotide sequence ID" value="XM_059750153.1"/>
</dbReference>
<dbReference type="VEuPathDB" id="FungiDB:An11g02930"/>
<gene>
    <name evidence="1" type="ORF">An11g02930</name>
</gene>
<evidence type="ECO:0000313" key="1">
    <source>
        <dbReference type="RefSeq" id="XP_059601562.1"/>
    </source>
</evidence>
<dbReference type="AlphaFoldDB" id="A0AAJ8BQL8"/>
<reference evidence="1" key="1">
    <citation type="submission" date="2025-02" db="EMBL/GenBank/DDBJ databases">
        <authorList>
            <consortium name="NCBI Genome Project"/>
        </authorList>
    </citation>
    <scope>NUCLEOTIDE SEQUENCE</scope>
</reference>
<organism evidence="1">
    <name type="scientific">Aspergillus niger</name>
    <dbReference type="NCBI Taxonomy" id="5061"/>
    <lineage>
        <taxon>Eukaryota</taxon>
        <taxon>Fungi</taxon>
        <taxon>Dikarya</taxon>
        <taxon>Ascomycota</taxon>
        <taxon>Pezizomycotina</taxon>
        <taxon>Eurotiomycetes</taxon>
        <taxon>Eurotiomycetidae</taxon>
        <taxon>Eurotiales</taxon>
        <taxon>Aspergillaceae</taxon>
        <taxon>Aspergillus</taxon>
        <taxon>Aspergillus subgen. Circumdati</taxon>
    </lineage>
</organism>